<dbReference type="CDD" id="cd03809">
    <property type="entry name" value="GT4_MtfB-like"/>
    <property type="match status" value="1"/>
</dbReference>
<dbReference type="Proteomes" id="UP001500840">
    <property type="component" value="Unassembled WGS sequence"/>
</dbReference>
<dbReference type="Pfam" id="PF00534">
    <property type="entry name" value="Glycos_transf_1"/>
    <property type="match status" value="1"/>
</dbReference>
<dbReference type="InterPro" id="IPR028098">
    <property type="entry name" value="Glyco_trans_4-like_N"/>
</dbReference>
<dbReference type="PANTHER" id="PTHR46401:SF2">
    <property type="entry name" value="GLYCOSYLTRANSFERASE WBBK-RELATED"/>
    <property type="match status" value="1"/>
</dbReference>
<dbReference type="EMBL" id="BAABGA010000048">
    <property type="protein sequence ID" value="GAA4459263.1"/>
    <property type="molecule type" value="Genomic_DNA"/>
</dbReference>
<evidence type="ECO:0000313" key="4">
    <source>
        <dbReference type="EMBL" id="GAA4459263.1"/>
    </source>
</evidence>
<keyword evidence="1" id="KW-0808">Transferase</keyword>
<evidence type="ECO:0000256" key="1">
    <source>
        <dbReference type="ARBA" id="ARBA00022679"/>
    </source>
</evidence>
<feature type="domain" description="Glycosyltransferase subfamily 4-like N-terminal" evidence="3">
    <location>
        <begin position="16"/>
        <end position="173"/>
    </location>
</feature>
<accession>A0ABP8N2C5</accession>
<feature type="domain" description="Glycosyl transferase family 1" evidence="2">
    <location>
        <begin position="190"/>
        <end position="336"/>
    </location>
</feature>
<evidence type="ECO:0000259" key="3">
    <source>
        <dbReference type="Pfam" id="PF13439"/>
    </source>
</evidence>
<comment type="caution">
    <text evidence="4">The sequence shown here is derived from an EMBL/GenBank/DDBJ whole genome shotgun (WGS) entry which is preliminary data.</text>
</comment>
<name>A0ABP8N2C5_9BACT</name>
<keyword evidence="5" id="KW-1185">Reference proteome</keyword>
<organism evidence="4 5">
    <name type="scientific">Novipirellula rosea</name>
    <dbReference type="NCBI Taxonomy" id="1031540"/>
    <lineage>
        <taxon>Bacteria</taxon>
        <taxon>Pseudomonadati</taxon>
        <taxon>Planctomycetota</taxon>
        <taxon>Planctomycetia</taxon>
        <taxon>Pirellulales</taxon>
        <taxon>Pirellulaceae</taxon>
        <taxon>Novipirellula</taxon>
    </lineage>
</organism>
<dbReference type="Gene3D" id="3.40.50.2000">
    <property type="entry name" value="Glycogen Phosphorylase B"/>
    <property type="match status" value="2"/>
</dbReference>
<dbReference type="Pfam" id="PF13439">
    <property type="entry name" value="Glyco_transf_4"/>
    <property type="match status" value="1"/>
</dbReference>
<dbReference type="PANTHER" id="PTHR46401">
    <property type="entry name" value="GLYCOSYLTRANSFERASE WBBK-RELATED"/>
    <property type="match status" value="1"/>
</dbReference>
<evidence type="ECO:0000313" key="5">
    <source>
        <dbReference type="Proteomes" id="UP001500840"/>
    </source>
</evidence>
<protein>
    <submittedName>
        <fullName evidence="4">Glycosyltransferase family 1 protein</fullName>
    </submittedName>
</protein>
<dbReference type="InterPro" id="IPR001296">
    <property type="entry name" value="Glyco_trans_1"/>
</dbReference>
<dbReference type="RefSeq" id="WP_345324644.1">
    <property type="nucleotide sequence ID" value="NZ_BAABGA010000048.1"/>
</dbReference>
<proteinExistence type="predicted"/>
<dbReference type="SUPFAM" id="SSF53756">
    <property type="entry name" value="UDP-Glycosyltransferase/glycogen phosphorylase"/>
    <property type="match status" value="1"/>
</dbReference>
<evidence type="ECO:0000259" key="2">
    <source>
        <dbReference type="Pfam" id="PF00534"/>
    </source>
</evidence>
<gene>
    <name evidence="4" type="ORF">GCM10023156_38520</name>
</gene>
<reference evidence="5" key="1">
    <citation type="journal article" date="2019" name="Int. J. Syst. Evol. Microbiol.">
        <title>The Global Catalogue of Microorganisms (GCM) 10K type strain sequencing project: providing services to taxonomists for standard genome sequencing and annotation.</title>
        <authorList>
            <consortium name="The Broad Institute Genomics Platform"/>
            <consortium name="The Broad Institute Genome Sequencing Center for Infectious Disease"/>
            <person name="Wu L."/>
            <person name="Ma J."/>
        </authorList>
    </citation>
    <scope>NUCLEOTIDE SEQUENCE [LARGE SCALE GENOMIC DNA]</scope>
    <source>
        <strain evidence="5">JCM 17759</strain>
    </source>
</reference>
<sequence>MRVLYEGSIFEMLRCGGVARYFVELINRLPAQTTPIMLGPEDPATGITHPRFQYEAVRTRPPLKFLRKLWHPAQHGRISKRMHQQQADLVHWTYYQGLCRRPIERSNVPTVITVYDFIHEAFPNTDPTGKSLTMKARAIDIADHICCISQTTYDELCERFPSAADRASITPLGSGLADVHTAPLPPELAGRPFVLFVGRRGGYKNFDLLWRAWNKMKQQTPELNLVLVGPRMKPREQAALGWSHDDPRTHLYVAAEDSLLKTLYQHCSAFVFPSKMEGFGLPVLEAMINGCPVFASSCAALREVAGSAGYFFDPENVDELAELLIAAGDDSIIDRENKIAAGHRRADYFSWENTATQTIKVYEDLLKQNRVRHAA</sequence>